<dbReference type="PROSITE" id="PS50011">
    <property type="entry name" value="PROTEIN_KINASE_DOM"/>
    <property type="match status" value="1"/>
</dbReference>
<comment type="caution">
    <text evidence="7">The sequence shown here is derived from an EMBL/GenBank/DDBJ whole genome shotgun (WGS) entry which is preliminary data.</text>
</comment>
<keyword evidence="1" id="KW-0723">Serine/threonine-protein kinase</keyword>
<evidence type="ECO:0000259" key="6">
    <source>
        <dbReference type="PROSITE" id="PS50011"/>
    </source>
</evidence>
<keyword evidence="3" id="KW-0547">Nucleotide-binding</keyword>
<keyword evidence="5" id="KW-0067">ATP-binding</keyword>
<evidence type="ECO:0000256" key="1">
    <source>
        <dbReference type="ARBA" id="ARBA00022527"/>
    </source>
</evidence>
<sequence length="100" mass="11719">MMILHQNNMIHRDFKPDNVLINKDMHPIIGDFGLSKDVNPMNSFIQSVFCGTKEYMAPEIFTSSNGLYYRKVDVYAFAISMFEIIFVQRAYPDIKKYKII</sequence>
<proteinExistence type="predicted"/>
<dbReference type="InterPro" id="IPR000719">
    <property type="entry name" value="Prot_kinase_dom"/>
</dbReference>
<dbReference type="InterPro" id="IPR011009">
    <property type="entry name" value="Kinase-like_dom_sf"/>
</dbReference>
<dbReference type="SUPFAM" id="SSF56112">
    <property type="entry name" value="Protein kinase-like (PK-like)"/>
    <property type="match status" value="1"/>
</dbReference>
<dbReference type="Pfam" id="PF00069">
    <property type="entry name" value="Pkinase"/>
    <property type="match status" value="1"/>
</dbReference>
<gene>
    <name evidence="7" type="ORF">M9Y10_026228</name>
</gene>
<evidence type="ECO:0000256" key="5">
    <source>
        <dbReference type="ARBA" id="ARBA00022840"/>
    </source>
</evidence>
<keyword evidence="2" id="KW-0808">Transferase</keyword>
<dbReference type="EMBL" id="JAPFFF010000039">
    <property type="protein sequence ID" value="KAK8842013.1"/>
    <property type="molecule type" value="Genomic_DNA"/>
</dbReference>
<evidence type="ECO:0000256" key="4">
    <source>
        <dbReference type="ARBA" id="ARBA00022777"/>
    </source>
</evidence>
<evidence type="ECO:0000313" key="7">
    <source>
        <dbReference type="EMBL" id="KAK8842013.1"/>
    </source>
</evidence>
<organism evidence="7 8">
    <name type="scientific">Tritrichomonas musculus</name>
    <dbReference type="NCBI Taxonomy" id="1915356"/>
    <lineage>
        <taxon>Eukaryota</taxon>
        <taxon>Metamonada</taxon>
        <taxon>Parabasalia</taxon>
        <taxon>Tritrichomonadida</taxon>
        <taxon>Tritrichomonadidae</taxon>
        <taxon>Tritrichomonas</taxon>
    </lineage>
</organism>
<evidence type="ECO:0000256" key="2">
    <source>
        <dbReference type="ARBA" id="ARBA00022679"/>
    </source>
</evidence>
<keyword evidence="8" id="KW-1185">Reference proteome</keyword>
<keyword evidence="4" id="KW-0418">Kinase</keyword>
<feature type="domain" description="Protein kinase" evidence="6">
    <location>
        <begin position="1"/>
        <end position="100"/>
    </location>
</feature>
<dbReference type="Gene3D" id="1.10.510.10">
    <property type="entry name" value="Transferase(Phosphotransferase) domain 1"/>
    <property type="match status" value="1"/>
</dbReference>
<name>A0ABR2H867_9EUKA</name>
<reference evidence="7 8" key="1">
    <citation type="submission" date="2024-04" db="EMBL/GenBank/DDBJ databases">
        <title>Tritrichomonas musculus Genome.</title>
        <authorList>
            <person name="Alves-Ferreira E."/>
            <person name="Grigg M."/>
            <person name="Lorenzi H."/>
            <person name="Galac M."/>
        </authorList>
    </citation>
    <scope>NUCLEOTIDE SEQUENCE [LARGE SCALE GENOMIC DNA]</scope>
    <source>
        <strain evidence="7 8">EAF2021</strain>
    </source>
</reference>
<dbReference type="InterPro" id="IPR008271">
    <property type="entry name" value="Ser/Thr_kinase_AS"/>
</dbReference>
<accession>A0ABR2H867</accession>
<dbReference type="PANTHER" id="PTHR24351">
    <property type="entry name" value="RIBOSOMAL PROTEIN S6 KINASE"/>
    <property type="match status" value="1"/>
</dbReference>
<evidence type="ECO:0000313" key="8">
    <source>
        <dbReference type="Proteomes" id="UP001470230"/>
    </source>
</evidence>
<dbReference type="Proteomes" id="UP001470230">
    <property type="component" value="Unassembled WGS sequence"/>
</dbReference>
<protein>
    <recommendedName>
        <fullName evidence="6">Protein kinase domain-containing protein</fullName>
    </recommendedName>
</protein>
<dbReference type="PROSITE" id="PS00108">
    <property type="entry name" value="PROTEIN_KINASE_ST"/>
    <property type="match status" value="1"/>
</dbReference>
<evidence type="ECO:0000256" key="3">
    <source>
        <dbReference type="ARBA" id="ARBA00022741"/>
    </source>
</evidence>